<name>A0A152A4E6_TIELA</name>
<dbReference type="Proteomes" id="UP000076078">
    <property type="component" value="Unassembled WGS sequence"/>
</dbReference>
<dbReference type="SMART" id="SM00064">
    <property type="entry name" value="FYVE"/>
    <property type="match status" value="1"/>
</dbReference>
<dbReference type="InterPro" id="IPR050300">
    <property type="entry name" value="GDXG_lipolytic_enzyme"/>
</dbReference>
<keyword evidence="3" id="KW-0378">Hydrolase</keyword>
<feature type="compositionally biased region" description="Polar residues" evidence="6">
    <location>
        <begin position="68"/>
        <end position="90"/>
    </location>
</feature>
<evidence type="ECO:0000256" key="1">
    <source>
        <dbReference type="ARBA" id="ARBA00022723"/>
    </source>
</evidence>
<dbReference type="GO" id="GO:0008270">
    <property type="term" value="F:zinc ion binding"/>
    <property type="evidence" value="ECO:0007669"/>
    <property type="project" value="UniProtKB-KW"/>
</dbReference>
<feature type="compositionally biased region" description="Polar residues" evidence="6">
    <location>
        <begin position="34"/>
        <end position="46"/>
    </location>
</feature>
<dbReference type="PANTHER" id="PTHR48081:SF8">
    <property type="entry name" value="ALPHA_BETA HYDROLASE FOLD-3 DOMAIN-CONTAINING PROTEIN-RELATED"/>
    <property type="match status" value="1"/>
</dbReference>
<gene>
    <name evidence="8" type="ORF">DLAC_02220</name>
</gene>
<dbReference type="Gene3D" id="3.30.40.10">
    <property type="entry name" value="Zinc/RING finger domain, C3HC4 (zinc finger)"/>
    <property type="match status" value="1"/>
</dbReference>
<dbReference type="EMBL" id="LODT01000011">
    <property type="protein sequence ID" value="KYR01118.1"/>
    <property type="molecule type" value="Genomic_DNA"/>
</dbReference>
<dbReference type="InterPro" id="IPR000306">
    <property type="entry name" value="Znf_FYVE"/>
</dbReference>
<dbReference type="InParanoid" id="A0A152A4E6"/>
<keyword evidence="1" id="KW-0479">Metal-binding</keyword>
<dbReference type="InterPro" id="IPR017455">
    <property type="entry name" value="Znf_FYVE-rel"/>
</dbReference>
<proteinExistence type="predicted"/>
<dbReference type="SUPFAM" id="SSF53474">
    <property type="entry name" value="alpha/beta-Hydrolases"/>
    <property type="match status" value="1"/>
</dbReference>
<dbReference type="OrthoDB" id="14627at2759"/>
<evidence type="ECO:0000256" key="5">
    <source>
        <dbReference type="PROSITE-ProRule" id="PRU00091"/>
    </source>
</evidence>
<feature type="compositionally biased region" description="Low complexity" evidence="6">
    <location>
        <begin position="109"/>
        <end position="131"/>
    </location>
</feature>
<keyword evidence="9" id="KW-1185">Reference proteome</keyword>
<dbReference type="PROSITE" id="PS50178">
    <property type="entry name" value="ZF_FYVE"/>
    <property type="match status" value="1"/>
</dbReference>
<keyword evidence="4" id="KW-0862">Zinc</keyword>
<dbReference type="Pfam" id="PF07859">
    <property type="entry name" value="Abhydrolase_3"/>
    <property type="match status" value="1"/>
</dbReference>
<sequence>MSVTNPLDKSYSEYEDDEYDVSPFARSENLPQKPKTSNTQSGLSYPTDTSITTNSSNKSSNTSSSLSYPTDTSFNTNIEDTFKNVNINDEPQQPQQPQPQQQRKPKPQQPQQQYEQQRPEQTQQQQQQQTQENTSIETSSIKRPQWVPDNSSNKCEMCQSEFTFFNRRHHCRRCGHLFCSDCCGLNVSLPQEFGYTERVKVCSKCFTVTLQDRAKEESSVTINIGGVSKETKVVNQMNKVLLWKMGAHEDGDFDRTVADSLESQPNASIPVSRVQDIVLDQSDLDVQGCTGFKVRVYNPALEPGEKGGIYPILMWFHTGGFVCKSAETPSVDGLCRLLSNQARCVVVSVDYRLAPEHPFPAAALDCFAATCWAIKRAASFDGDPTRVVVAGDSVGGNLAAAVCLMARDKGSPRIIGQVLIYPILDLKRNEEKYYTRVVHNEGYLMPMSYFKWFSSKYCKDGDIENPYASPLRAATTTKSLTGLPVTLVLTAGWDPFCDEGELYVKKLRSSGVKTYHTRYTNSPHGFFAIGLDESNEAVMEVSIALKYMFKRLY</sequence>
<organism evidence="8 9">
    <name type="scientific">Tieghemostelium lacteum</name>
    <name type="common">Slime mold</name>
    <name type="synonym">Dictyostelium lacteum</name>
    <dbReference type="NCBI Taxonomy" id="361077"/>
    <lineage>
        <taxon>Eukaryota</taxon>
        <taxon>Amoebozoa</taxon>
        <taxon>Evosea</taxon>
        <taxon>Eumycetozoa</taxon>
        <taxon>Dictyostelia</taxon>
        <taxon>Dictyosteliales</taxon>
        <taxon>Raperosteliaceae</taxon>
        <taxon>Tieghemostelium</taxon>
    </lineage>
</organism>
<dbReference type="InterPro" id="IPR011011">
    <property type="entry name" value="Znf_FYVE_PHD"/>
</dbReference>
<dbReference type="PANTHER" id="PTHR48081">
    <property type="entry name" value="AB HYDROLASE SUPERFAMILY PROTEIN C4A8.06C"/>
    <property type="match status" value="1"/>
</dbReference>
<dbReference type="OMA" id="RRCGHLF"/>
<dbReference type="InterPro" id="IPR029058">
    <property type="entry name" value="AB_hydrolase_fold"/>
</dbReference>
<dbReference type="Pfam" id="PF01363">
    <property type="entry name" value="FYVE"/>
    <property type="match status" value="1"/>
</dbReference>
<feature type="domain" description="FYVE-type" evidence="7">
    <location>
        <begin position="149"/>
        <end position="206"/>
    </location>
</feature>
<evidence type="ECO:0000313" key="9">
    <source>
        <dbReference type="Proteomes" id="UP000076078"/>
    </source>
</evidence>
<evidence type="ECO:0000256" key="2">
    <source>
        <dbReference type="ARBA" id="ARBA00022771"/>
    </source>
</evidence>
<keyword evidence="2 5" id="KW-0863">Zinc-finger</keyword>
<feature type="compositionally biased region" description="Polar residues" evidence="6">
    <location>
        <begin position="132"/>
        <end position="151"/>
    </location>
</feature>
<feature type="compositionally biased region" description="Low complexity" evidence="6">
    <location>
        <begin position="91"/>
        <end position="102"/>
    </location>
</feature>
<comment type="caution">
    <text evidence="8">The sequence shown here is derived from an EMBL/GenBank/DDBJ whole genome shotgun (WGS) entry which is preliminary data.</text>
</comment>
<dbReference type="Gene3D" id="3.40.50.1820">
    <property type="entry name" value="alpha/beta hydrolase"/>
    <property type="match status" value="1"/>
</dbReference>
<dbReference type="AlphaFoldDB" id="A0A152A4E6"/>
<dbReference type="SUPFAM" id="SSF57903">
    <property type="entry name" value="FYVE/PHD zinc finger"/>
    <property type="match status" value="1"/>
</dbReference>
<accession>A0A152A4E6</accession>
<evidence type="ECO:0000313" key="8">
    <source>
        <dbReference type="EMBL" id="KYR01118.1"/>
    </source>
</evidence>
<feature type="region of interest" description="Disordered" evidence="6">
    <location>
        <begin position="1"/>
        <end position="151"/>
    </location>
</feature>
<feature type="compositionally biased region" description="Low complexity" evidence="6">
    <location>
        <begin position="47"/>
        <end position="67"/>
    </location>
</feature>
<dbReference type="GO" id="GO:0016787">
    <property type="term" value="F:hydrolase activity"/>
    <property type="evidence" value="ECO:0007669"/>
    <property type="project" value="UniProtKB-KW"/>
</dbReference>
<evidence type="ECO:0000256" key="6">
    <source>
        <dbReference type="SAM" id="MobiDB-lite"/>
    </source>
</evidence>
<dbReference type="InterPro" id="IPR013094">
    <property type="entry name" value="AB_hydrolase_3"/>
</dbReference>
<evidence type="ECO:0000256" key="4">
    <source>
        <dbReference type="ARBA" id="ARBA00022833"/>
    </source>
</evidence>
<protein>
    <submittedName>
        <fullName evidence="8">Esterase</fullName>
    </submittedName>
</protein>
<dbReference type="STRING" id="361077.A0A152A4E6"/>
<evidence type="ECO:0000256" key="3">
    <source>
        <dbReference type="ARBA" id="ARBA00022801"/>
    </source>
</evidence>
<dbReference type="InterPro" id="IPR013083">
    <property type="entry name" value="Znf_RING/FYVE/PHD"/>
</dbReference>
<evidence type="ECO:0000259" key="7">
    <source>
        <dbReference type="PROSITE" id="PS50178"/>
    </source>
</evidence>
<reference evidence="8 9" key="1">
    <citation type="submission" date="2015-12" db="EMBL/GenBank/DDBJ databases">
        <title>Dictyostelia acquired genes for synthesis and detection of signals that induce cell-type specialization by lateral gene transfer from prokaryotes.</title>
        <authorList>
            <person name="Gloeckner G."/>
            <person name="Schaap P."/>
        </authorList>
    </citation>
    <scope>NUCLEOTIDE SEQUENCE [LARGE SCALE GENOMIC DNA]</scope>
    <source>
        <strain evidence="8 9">TK</strain>
    </source>
</reference>